<feature type="compositionally biased region" description="Basic and acidic residues" evidence="9">
    <location>
        <begin position="114"/>
        <end position="127"/>
    </location>
</feature>
<evidence type="ECO:0000256" key="7">
    <source>
        <dbReference type="ARBA" id="ARBA00023242"/>
    </source>
</evidence>
<dbReference type="InterPro" id="IPR013087">
    <property type="entry name" value="Znf_C2H2_type"/>
</dbReference>
<dbReference type="OrthoDB" id="780709at2759"/>
<keyword evidence="7" id="KW-0539">Nucleus</keyword>
<dbReference type="AlphaFoldDB" id="A0A9Q0QS03"/>
<dbReference type="InterPro" id="IPR052426">
    <property type="entry name" value="Plant_dev_regulator"/>
</dbReference>
<keyword evidence="2" id="KW-0479">Metal-binding</keyword>
<comment type="caution">
    <text evidence="11">The sequence shown here is derived from an EMBL/GenBank/DDBJ whole genome shotgun (WGS) entry which is preliminary data.</text>
</comment>
<feature type="domain" description="C2H2-type" evidence="10">
    <location>
        <begin position="32"/>
        <end position="59"/>
    </location>
</feature>
<feature type="region of interest" description="Disordered" evidence="9">
    <location>
        <begin position="1"/>
        <end position="31"/>
    </location>
</feature>
<keyword evidence="3 8" id="KW-0863">Zinc-finger</keyword>
<feature type="compositionally biased region" description="Polar residues" evidence="9">
    <location>
        <begin position="64"/>
        <end position="80"/>
    </location>
</feature>
<sequence length="168" mass="19037">MESGHHQDSKTSSEESDQQEQANDDTNTSRSYGCVFCKRGFTTAQALGGHMNIHRRDRAKTKQTEAPSASTLPYSSTISSHPPPYSPTLEARRSYQQTYFPSSTSSPRYPHAYHANEPHIQRPHPSEDWSTALSLQIGPTQIEQSEREKKQKKEEDQLDLELRLGHDP</sequence>
<evidence type="ECO:0000256" key="6">
    <source>
        <dbReference type="ARBA" id="ARBA00023163"/>
    </source>
</evidence>
<feature type="compositionally biased region" description="Basic and acidic residues" evidence="9">
    <location>
        <begin position="144"/>
        <end position="168"/>
    </location>
</feature>
<dbReference type="PROSITE" id="PS50157">
    <property type="entry name" value="ZINC_FINGER_C2H2_2"/>
    <property type="match status" value="1"/>
</dbReference>
<organism evidence="11 12">
    <name type="scientific">Protea cynaroides</name>
    <dbReference type="NCBI Taxonomy" id="273540"/>
    <lineage>
        <taxon>Eukaryota</taxon>
        <taxon>Viridiplantae</taxon>
        <taxon>Streptophyta</taxon>
        <taxon>Embryophyta</taxon>
        <taxon>Tracheophyta</taxon>
        <taxon>Spermatophyta</taxon>
        <taxon>Magnoliopsida</taxon>
        <taxon>Proteales</taxon>
        <taxon>Proteaceae</taxon>
        <taxon>Protea</taxon>
    </lineage>
</organism>
<reference evidence="11" key="1">
    <citation type="journal article" date="2023" name="Plant J.">
        <title>The genome of the king protea, Protea cynaroides.</title>
        <authorList>
            <person name="Chang J."/>
            <person name="Duong T.A."/>
            <person name="Schoeman C."/>
            <person name="Ma X."/>
            <person name="Roodt D."/>
            <person name="Barker N."/>
            <person name="Li Z."/>
            <person name="Van de Peer Y."/>
            <person name="Mizrachi E."/>
        </authorList>
    </citation>
    <scope>NUCLEOTIDE SEQUENCE</scope>
    <source>
        <tissue evidence="11">Young leaves</tissue>
    </source>
</reference>
<dbReference type="PANTHER" id="PTHR45801:SF117">
    <property type="entry name" value="OS07G0417400 PROTEIN"/>
    <property type="match status" value="1"/>
</dbReference>
<feature type="region of interest" description="Disordered" evidence="9">
    <location>
        <begin position="47"/>
        <end position="168"/>
    </location>
</feature>
<feature type="compositionally biased region" description="Polar residues" evidence="9">
    <location>
        <begin position="128"/>
        <end position="143"/>
    </location>
</feature>
<keyword evidence="5" id="KW-0805">Transcription regulation</keyword>
<dbReference type="GO" id="GO:0005634">
    <property type="term" value="C:nucleus"/>
    <property type="evidence" value="ECO:0007669"/>
    <property type="project" value="UniProtKB-SubCell"/>
</dbReference>
<dbReference type="Gene3D" id="3.30.160.60">
    <property type="entry name" value="Classic Zinc Finger"/>
    <property type="match status" value="1"/>
</dbReference>
<keyword evidence="4" id="KW-0862">Zinc</keyword>
<evidence type="ECO:0000259" key="10">
    <source>
        <dbReference type="PROSITE" id="PS50157"/>
    </source>
</evidence>
<dbReference type="SUPFAM" id="SSF57667">
    <property type="entry name" value="beta-beta-alpha zinc fingers"/>
    <property type="match status" value="1"/>
</dbReference>
<dbReference type="InterPro" id="IPR036236">
    <property type="entry name" value="Znf_C2H2_sf"/>
</dbReference>
<name>A0A9Q0QS03_9MAGN</name>
<dbReference type="Proteomes" id="UP001141806">
    <property type="component" value="Unassembled WGS sequence"/>
</dbReference>
<protein>
    <recommendedName>
        <fullName evidence="10">C2H2-type domain-containing protein</fullName>
    </recommendedName>
</protein>
<evidence type="ECO:0000256" key="2">
    <source>
        <dbReference type="ARBA" id="ARBA00022723"/>
    </source>
</evidence>
<feature type="compositionally biased region" description="Polar residues" evidence="9">
    <location>
        <begin position="19"/>
        <end position="31"/>
    </location>
</feature>
<evidence type="ECO:0000256" key="3">
    <source>
        <dbReference type="ARBA" id="ARBA00022771"/>
    </source>
</evidence>
<accession>A0A9Q0QS03</accession>
<evidence type="ECO:0000256" key="4">
    <source>
        <dbReference type="ARBA" id="ARBA00022833"/>
    </source>
</evidence>
<feature type="compositionally biased region" description="Basic and acidic residues" evidence="9">
    <location>
        <begin position="1"/>
        <end position="13"/>
    </location>
</feature>
<evidence type="ECO:0000313" key="12">
    <source>
        <dbReference type="Proteomes" id="UP001141806"/>
    </source>
</evidence>
<feature type="compositionally biased region" description="Polar residues" evidence="9">
    <location>
        <begin position="94"/>
        <end position="107"/>
    </location>
</feature>
<evidence type="ECO:0000256" key="5">
    <source>
        <dbReference type="ARBA" id="ARBA00023015"/>
    </source>
</evidence>
<feature type="compositionally biased region" description="Basic residues" evidence="9">
    <location>
        <begin position="52"/>
        <end position="61"/>
    </location>
</feature>
<evidence type="ECO:0000313" key="11">
    <source>
        <dbReference type="EMBL" id="KAJ4969569.1"/>
    </source>
</evidence>
<evidence type="ECO:0000256" key="1">
    <source>
        <dbReference type="ARBA" id="ARBA00004123"/>
    </source>
</evidence>
<keyword evidence="6" id="KW-0804">Transcription</keyword>
<proteinExistence type="predicted"/>
<evidence type="ECO:0000256" key="9">
    <source>
        <dbReference type="SAM" id="MobiDB-lite"/>
    </source>
</evidence>
<keyword evidence="12" id="KW-1185">Reference proteome</keyword>
<dbReference type="PROSITE" id="PS00028">
    <property type="entry name" value="ZINC_FINGER_C2H2_1"/>
    <property type="match status" value="1"/>
</dbReference>
<dbReference type="EMBL" id="JAMYWD010000006">
    <property type="protein sequence ID" value="KAJ4969569.1"/>
    <property type="molecule type" value="Genomic_DNA"/>
</dbReference>
<comment type="subcellular location">
    <subcellularLocation>
        <location evidence="1">Nucleus</location>
    </subcellularLocation>
</comment>
<dbReference type="PANTHER" id="PTHR45801">
    <property type="entry name" value="OS07G0101800 PROTEIN"/>
    <property type="match status" value="1"/>
</dbReference>
<dbReference type="GO" id="GO:0008270">
    <property type="term" value="F:zinc ion binding"/>
    <property type="evidence" value="ECO:0007669"/>
    <property type="project" value="UniProtKB-KW"/>
</dbReference>
<evidence type="ECO:0000256" key="8">
    <source>
        <dbReference type="PROSITE-ProRule" id="PRU00042"/>
    </source>
</evidence>
<gene>
    <name evidence="11" type="ORF">NE237_016270</name>
</gene>